<dbReference type="InterPro" id="IPR010982">
    <property type="entry name" value="Lambda_DNA-bd_dom_sf"/>
</dbReference>
<dbReference type="InterPro" id="IPR050400">
    <property type="entry name" value="Bact_Cytoskel_RodZ"/>
</dbReference>
<evidence type="ECO:0000256" key="1">
    <source>
        <dbReference type="SAM" id="MobiDB-lite"/>
    </source>
</evidence>
<name>A0A6M0Q1W3_9BACI</name>
<dbReference type="CDD" id="cd00093">
    <property type="entry name" value="HTH_XRE"/>
    <property type="match status" value="1"/>
</dbReference>
<organism evidence="3 4">
    <name type="scientific">Bacillus mesophilus</name>
    <dbReference type="NCBI Taxonomy" id="1808955"/>
    <lineage>
        <taxon>Bacteria</taxon>
        <taxon>Bacillati</taxon>
        <taxon>Bacillota</taxon>
        <taxon>Bacilli</taxon>
        <taxon>Bacillales</taxon>
        <taxon>Bacillaceae</taxon>
        <taxon>Bacillus</taxon>
    </lineage>
</organism>
<dbReference type="RefSeq" id="WP_163176532.1">
    <property type="nucleotide sequence ID" value="NZ_JAAIWM010000001.1"/>
</dbReference>
<proteinExistence type="predicted"/>
<comment type="caution">
    <text evidence="3">The sequence shown here is derived from an EMBL/GenBank/DDBJ whole genome shotgun (WGS) entry which is preliminary data.</text>
</comment>
<dbReference type="PANTHER" id="PTHR34475">
    <property type="match status" value="1"/>
</dbReference>
<dbReference type="EMBL" id="JAAIWM010000001">
    <property type="protein sequence ID" value="NEY70164.1"/>
    <property type="molecule type" value="Genomic_DNA"/>
</dbReference>
<evidence type="ECO:0000313" key="3">
    <source>
        <dbReference type="EMBL" id="NEY70164.1"/>
    </source>
</evidence>
<dbReference type="SUPFAM" id="SSF47413">
    <property type="entry name" value="lambda repressor-like DNA-binding domains"/>
    <property type="match status" value="1"/>
</dbReference>
<dbReference type="PANTHER" id="PTHR34475:SF1">
    <property type="entry name" value="CYTOSKELETON PROTEIN RODZ"/>
    <property type="match status" value="1"/>
</dbReference>
<dbReference type="PROSITE" id="PS50943">
    <property type="entry name" value="HTH_CROC1"/>
    <property type="match status" value="1"/>
</dbReference>
<dbReference type="AlphaFoldDB" id="A0A6M0Q1W3"/>
<dbReference type="Gene3D" id="1.10.260.40">
    <property type="entry name" value="lambda repressor-like DNA-binding domains"/>
    <property type="match status" value="1"/>
</dbReference>
<sequence>MTELGQHLKRAREERNITLEELQLITKIQRRYLQNVEEGNFDALPGIFYARAFVKQYAEAVGLDSEQVFEEFKNELPSAKKEAIPEQLSRVKRARAEVNTKDSKFLQLFPKILVTVIVIGIAFTVWKVSQTDPPADQVEEKPETETGAEVEENTKNPLQTGNTDSEEEETVTEEEETTEVEEEVVEPVQQFELVESSGRSFTYKLSNTNQFIVEVSTTGETWLDLRNGKNKKFFSGMLNTKADDQAPDRTTYDYTNETEAFVKLGKAMDSVLMINGQKVELPAEPKDVQEITIIFEKSAE</sequence>
<feature type="region of interest" description="Disordered" evidence="1">
    <location>
        <begin position="132"/>
        <end position="184"/>
    </location>
</feature>
<dbReference type="Pfam" id="PF13464">
    <property type="entry name" value="RodZ_C"/>
    <property type="match status" value="1"/>
</dbReference>
<feature type="domain" description="HTH cro/C1-type" evidence="2">
    <location>
        <begin position="8"/>
        <end position="40"/>
    </location>
</feature>
<accession>A0A6M0Q1W3</accession>
<reference evidence="3 4" key="1">
    <citation type="submission" date="2020-02" db="EMBL/GenBank/DDBJ databases">
        <title>Bacillus aquiflavi sp. nov., isolated from yellow water of strong flavor Chinese baijiu in Yibin region of China.</title>
        <authorList>
            <person name="Xie J."/>
        </authorList>
    </citation>
    <scope>NUCLEOTIDE SEQUENCE [LARGE SCALE GENOMIC DNA]</scope>
    <source>
        <strain evidence="3 4">SA4</strain>
    </source>
</reference>
<dbReference type="InterPro" id="IPR025194">
    <property type="entry name" value="RodZ-like_C"/>
</dbReference>
<dbReference type="Proteomes" id="UP000481043">
    <property type="component" value="Unassembled WGS sequence"/>
</dbReference>
<dbReference type="Pfam" id="PF13413">
    <property type="entry name" value="HTH_25"/>
    <property type="match status" value="1"/>
</dbReference>
<evidence type="ECO:0000313" key="4">
    <source>
        <dbReference type="Proteomes" id="UP000481043"/>
    </source>
</evidence>
<keyword evidence="4" id="KW-1185">Reference proteome</keyword>
<evidence type="ECO:0000259" key="2">
    <source>
        <dbReference type="PROSITE" id="PS50943"/>
    </source>
</evidence>
<feature type="compositionally biased region" description="Acidic residues" evidence="1">
    <location>
        <begin position="164"/>
        <end position="184"/>
    </location>
</feature>
<gene>
    <name evidence="3" type="ORF">G4D63_00290</name>
</gene>
<dbReference type="GO" id="GO:0003677">
    <property type="term" value="F:DNA binding"/>
    <property type="evidence" value="ECO:0007669"/>
    <property type="project" value="InterPro"/>
</dbReference>
<protein>
    <submittedName>
        <fullName evidence="3">Helix-turn-helix domain-containing protein</fullName>
    </submittedName>
</protein>
<dbReference type="InterPro" id="IPR001387">
    <property type="entry name" value="Cro/C1-type_HTH"/>
</dbReference>